<feature type="transmembrane region" description="Helical" evidence="2">
    <location>
        <begin position="520"/>
        <end position="541"/>
    </location>
</feature>
<dbReference type="OrthoDB" id="2014935at2"/>
<feature type="transmembrane region" description="Helical" evidence="2">
    <location>
        <begin position="474"/>
        <end position="492"/>
    </location>
</feature>
<feature type="transmembrane region" description="Helical" evidence="2">
    <location>
        <begin position="255"/>
        <end position="275"/>
    </location>
</feature>
<dbReference type="Proteomes" id="UP000315395">
    <property type="component" value="Chromosome"/>
</dbReference>
<evidence type="ECO:0000313" key="4">
    <source>
        <dbReference type="Proteomes" id="UP000315395"/>
    </source>
</evidence>
<keyword evidence="2" id="KW-0472">Membrane</keyword>
<feature type="transmembrane region" description="Helical" evidence="2">
    <location>
        <begin position="405"/>
        <end position="426"/>
    </location>
</feature>
<keyword evidence="2" id="KW-1133">Transmembrane helix</keyword>
<accession>A0A516GE21</accession>
<protein>
    <recommendedName>
        <fullName evidence="5">Polyketide antibiotic transporter</fullName>
    </recommendedName>
</protein>
<feature type="transmembrane region" description="Helical" evidence="2">
    <location>
        <begin position="147"/>
        <end position="174"/>
    </location>
</feature>
<evidence type="ECO:0000256" key="1">
    <source>
        <dbReference type="SAM" id="MobiDB-lite"/>
    </source>
</evidence>
<feature type="region of interest" description="Disordered" evidence="1">
    <location>
        <begin position="1"/>
        <end position="22"/>
    </location>
</feature>
<feature type="transmembrane region" description="Helical" evidence="2">
    <location>
        <begin position="180"/>
        <end position="199"/>
    </location>
</feature>
<feature type="transmembrane region" description="Helical" evidence="2">
    <location>
        <begin position="211"/>
        <end position="228"/>
    </location>
</feature>
<evidence type="ECO:0000313" key="3">
    <source>
        <dbReference type="EMBL" id="QDO89761.1"/>
    </source>
</evidence>
<dbReference type="AlphaFoldDB" id="A0A516GE21"/>
<name>A0A516GE21_9MICO</name>
<feature type="transmembrane region" description="Helical" evidence="2">
    <location>
        <begin position="314"/>
        <end position="332"/>
    </location>
</feature>
<organism evidence="3 4">
    <name type="scientific">Ornithinimicrobium ciconiae</name>
    <dbReference type="NCBI Taxonomy" id="2594265"/>
    <lineage>
        <taxon>Bacteria</taxon>
        <taxon>Bacillati</taxon>
        <taxon>Actinomycetota</taxon>
        <taxon>Actinomycetes</taxon>
        <taxon>Micrococcales</taxon>
        <taxon>Ornithinimicrobiaceae</taxon>
        <taxon>Ornithinimicrobium</taxon>
    </lineage>
</organism>
<feature type="transmembrane region" description="Helical" evidence="2">
    <location>
        <begin position="42"/>
        <end position="64"/>
    </location>
</feature>
<keyword evidence="4" id="KW-1185">Reference proteome</keyword>
<feature type="transmembrane region" description="Helical" evidence="2">
    <location>
        <begin position="446"/>
        <end position="467"/>
    </location>
</feature>
<feature type="transmembrane region" description="Helical" evidence="2">
    <location>
        <begin position="96"/>
        <end position="119"/>
    </location>
</feature>
<reference evidence="3 4" key="1">
    <citation type="submission" date="2019-07" db="EMBL/GenBank/DDBJ databases">
        <title>complete genome sequencing of Ornithinimicrobium sp. H23M54.</title>
        <authorList>
            <person name="Bae J.-W."/>
            <person name="Lee S.-Y."/>
        </authorList>
    </citation>
    <scope>NUCLEOTIDE SEQUENCE [LARGE SCALE GENOMIC DNA]</scope>
    <source>
        <strain evidence="3 4">H23M54</strain>
    </source>
</reference>
<evidence type="ECO:0008006" key="5">
    <source>
        <dbReference type="Google" id="ProtNLM"/>
    </source>
</evidence>
<gene>
    <name evidence="3" type="ORF">FNH13_16640</name>
</gene>
<proteinExistence type="predicted"/>
<sequence>MTTQTSSKQVRSHGADSTERASGLTGTGELVRLFLRLDRLHLPLWILGIVGIVAASASAVQGFYDTPELRAGYAATVSSSPAAIVMSGPPQALDTVGGITLFEINLTSLVGIALMAIFLTVRHTRAEEEAGRTELLRAGVLGRHAPLAAALIVVGAASMLVGALIALSLIGLGLPADGSLLFGAATACLGLVFVAVSAVTAQVSEHARATLGLAVAVLGVAWALRSLGDVRDNGASWLSPVGWVQAVHAFGDQRWWPLVLPVALTAVLIMVAALLTRRRDVGAGLVATRPGPPRASAVLSSAAGLALVQQRATLFWWSVGLFLTGLTFGSFGNEISTMVEDNPTLSEVLGGASGEDLIAAYFGLIMLILVLIVSCFTASSVHRLRGEEGAGRTELALSTRTPRTAWLLGWLTVSMLGSVLVLTAAGAGVAVSDAVASGSAARTGELIGAALAYLPALGVIGGLATALYGWAPRLGVLTWVVIAGCFVLGWLGELLRIPEQVRDLSPFNLTPRLPAETVDWSVLILLLAVALALLVLGVVGFRRRDVVSSA</sequence>
<evidence type="ECO:0000256" key="2">
    <source>
        <dbReference type="SAM" id="Phobius"/>
    </source>
</evidence>
<dbReference type="KEGG" id="orz:FNH13_16640"/>
<dbReference type="EMBL" id="CP041616">
    <property type="protein sequence ID" value="QDO89761.1"/>
    <property type="molecule type" value="Genomic_DNA"/>
</dbReference>
<keyword evidence="2" id="KW-0812">Transmembrane</keyword>
<dbReference type="RefSeq" id="WP_143784482.1">
    <property type="nucleotide sequence ID" value="NZ_CP041616.1"/>
</dbReference>
<feature type="transmembrane region" description="Helical" evidence="2">
    <location>
        <begin position="358"/>
        <end position="384"/>
    </location>
</feature>